<reference evidence="13" key="1">
    <citation type="journal article" date="2023" name="Int. J. Syst. Evol. Microbiol.">
        <title>Mesoterricola silvestris gen. nov., sp. nov., Mesoterricola sediminis sp. nov., Geothrix oryzae sp. nov., Geothrix edaphica sp. nov., Geothrix rubra sp. nov., and Geothrix limicola sp. nov., six novel members of Acidobacteriota isolated from soils.</title>
        <authorList>
            <person name="Itoh H."/>
            <person name="Sugisawa Y."/>
            <person name="Mise K."/>
            <person name="Xu Z."/>
            <person name="Kuniyasu M."/>
            <person name="Ushijima N."/>
            <person name="Kawano K."/>
            <person name="Kobayashi E."/>
            <person name="Shiratori Y."/>
            <person name="Masuda Y."/>
            <person name="Senoo K."/>
        </authorList>
    </citation>
    <scope>NUCLEOTIDE SEQUENCE [LARGE SCALE GENOMIC DNA]</scope>
    <source>
        <strain evidence="13">W79</strain>
    </source>
</reference>
<dbReference type="EMBL" id="AP027080">
    <property type="protein sequence ID" value="BDU71232.1"/>
    <property type="molecule type" value="Genomic_DNA"/>
</dbReference>
<dbReference type="Proteomes" id="UP001238179">
    <property type="component" value="Chromosome"/>
</dbReference>
<keyword evidence="9" id="KW-0472">Membrane</keyword>
<evidence type="ECO:0000256" key="9">
    <source>
        <dbReference type="SAM" id="Phobius"/>
    </source>
</evidence>
<feature type="transmembrane region" description="Helical" evidence="9">
    <location>
        <begin position="47"/>
        <end position="64"/>
    </location>
</feature>
<organism evidence="12 13">
    <name type="scientific">Mesoterricola silvestris</name>
    <dbReference type="NCBI Taxonomy" id="2927979"/>
    <lineage>
        <taxon>Bacteria</taxon>
        <taxon>Pseudomonadati</taxon>
        <taxon>Acidobacteriota</taxon>
        <taxon>Holophagae</taxon>
        <taxon>Holophagales</taxon>
        <taxon>Holophagaceae</taxon>
        <taxon>Mesoterricola</taxon>
    </lineage>
</organism>
<gene>
    <name evidence="12" type="ORF">METEAL_04060</name>
</gene>
<protein>
    <recommendedName>
        <fullName evidence="2">histidine kinase</fullName>
        <ecNumber evidence="2">2.7.13.3</ecNumber>
    </recommendedName>
</protein>
<keyword evidence="5" id="KW-0547">Nucleotide-binding</keyword>
<dbReference type="EC" id="2.7.13.3" evidence="2"/>
<dbReference type="CDD" id="cd00082">
    <property type="entry name" value="HisKA"/>
    <property type="match status" value="1"/>
</dbReference>
<dbReference type="SMART" id="SM00388">
    <property type="entry name" value="HisKA"/>
    <property type="match status" value="1"/>
</dbReference>
<dbReference type="InterPro" id="IPR013656">
    <property type="entry name" value="PAS_4"/>
</dbReference>
<dbReference type="PRINTS" id="PR00344">
    <property type="entry name" value="BCTRLSENSOR"/>
</dbReference>
<dbReference type="PROSITE" id="PS50109">
    <property type="entry name" value="HIS_KIN"/>
    <property type="match status" value="1"/>
</dbReference>
<evidence type="ECO:0000256" key="7">
    <source>
        <dbReference type="ARBA" id="ARBA00022840"/>
    </source>
</evidence>
<proteinExistence type="predicted"/>
<dbReference type="Pfam" id="PF00512">
    <property type="entry name" value="HisKA"/>
    <property type="match status" value="1"/>
</dbReference>
<evidence type="ECO:0000259" key="11">
    <source>
        <dbReference type="PROSITE" id="PS50113"/>
    </source>
</evidence>
<keyword evidence="9" id="KW-1133">Transmembrane helix</keyword>
<dbReference type="SMART" id="SM00387">
    <property type="entry name" value="HATPase_c"/>
    <property type="match status" value="1"/>
</dbReference>
<evidence type="ECO:0000256" key="3">
    <source>
        <dbReference type="ARBA" id="ARBA00022553"/>
    </source>
</evidence>
<evidence type="ECO:0000256" key="5">
    <source>
        <dbReference type="ARBA" id="ARBA00022741"/>
    </source>
</evidence>
<sequence>MRIPWLQPLFLRSGPKLGWGILVAGGLLAAFGLVASHGMKAGNGRTLLLAATVAAVGLTAVAALENARLRAGRRDLGALRELFRESPVPVCILDRQGRVQGTWNPAAENRFGRTAAGAQGRPLPVFLPGGPEEAETLLGRAFRGEALTGIQAQGRPKVGPPFPLTLHLTPLRGREGRVEAMLVFLLDASEFRELREQLLHSQKLETAGALLSAVTHDVNNILVAILGCNELLLQDPLLTPGQKRRLETIHRGANRGHALAGRLLRYVRKAPQERCPTDLNELVQEVMALMGESAGPGLSVRAHLDPELPAPLVEPSEIHQVIMNLGANARDAMPGGGDLTFRTRLAEPGEAPGLPHPAVLLEVQDTGVGIPLEVRKRMFDPFFTTKPEGQGTGLGLAVVDRIVKSHGGHVRCTSRVGEGALFQVFLPVG</sequence>
<dbReference type="AlphaFoldDB" id="A0AA48GHB7"/>
<keyword evidence="7" id="KW-0067">ATP-binding</keyword>
<evidence type="ECO:0000256" key="1">
    <source>
        <dbReference type="ARBA" id="ARBA00000085"/>
    </source>
</evidence>
<dbReference type="InterPro" id="IPR036890">
    <property type="entry name" value="HATPase_C_sf"/>
</dbReference>
<evidence type="ECO:0000256" key="8">
    <source>
        <dbReference type="ARBA" id="ARBA00023012"/>
    </source>
</evidence>
<evidence type="ECO:0000256" key="4">
    <source>
        <dbReference type="ARBA" id="ARBA00022679"/>
    </source>
</evidence>
<comment type="catalytic activity">
    <reaction evidence="1">
        <text>ATP + protein L-histidine = ADP + protein N-phospho-L-histidine.</text>
        <dbReference type="EC" id="2.7.13.3"/>
    </reaction>
</comment>
<keyword evidence="13" id="KW-1185">Reference proteome</keyword>
<dbReference type="NCBIfam" id="TIGR00229">
    <property type="entry name" value="sensory_box"/>
    <property type="match status" value="1"/>
</dbReference>
<dbReference type="SUPFAM" id="SSF55785">
    <property type="entry name" value="PYP-like sensor domain (PAS domain)"/>
    <property type="match status" value="1"/>
</dbReference>
<feature type="transmembrane region" description="Helical" evidence="9">
    <location>
        <begin position="17"/>
        <end position="35"/>
    </location>
</feature>
<feature type="domain" description="PAC" evidence="11">
    <location>
        <begin position="148"/>
        <end position="200"/>
    </location>
</feature>
<dbReference type="InterPro" id="IPR003661">
    <property type="entry name" value="HisK_dim/P_dom"/>
</dbReference>
<dbReference type="CDD" id="cd00130">
    <property type="entry name" value="PAS"/>
    <property type="match status" value="1"/>
</dbReference>
<evidence type="ECO:0000256" key="6">
    <source>
        <dbReference type="ARBA" id="ARBA00022777"/>
    </source>
</evidence>
<dbReference type="PANTHER" id="PTHR43065">
    <property type="entry name" value="SENSOR HISTIDINE KINASE"/>
    <property type="match status" value="1"/>
</dbReference>
<dbReference type="KEGG" id="msil:METEAL_04060"/>
<evidence type="ECO:0000259" key="10">
    <source>
        <dbReference type="PROSITE" id="PS50109"/>
    </source>
</evidence>
<dbReference type="InterPro" id="IPR000700">
    <property type="entry name" value="PAS-assoc_C"/>
</dbReference>
<keyword evidence="8" id="KW-0902">Two-component regulatory system</keyword>
<dbReference type="PROSITE" id="PS50113">
    <property type="entry name" value="PAC"/>
    <property type="match status" value="1"/>
</dbReference>
<dbReference type="SUPFAM" id="SSF55874">
    <property type="entry name" value="ATPase domain of HSP90 chaperone/DNA topoisomerase II/histidine kinase"/>
    <property type="match status" value="1"/>
</dbReference>
<keyword evidence="6" id="KW-0418">Kinase</keyword>
<dbReference type="GO" id="GO:0005524">
    <property type="term" value="F:ATP binding"/>
    <property type="evidence" value="ECO:0007669"/>
    <property type="project" value="UniProtKB-KW"/>
</dbReference>
<name>A0AA48GHB7_9BACT</name>
<feature type="domain" description="Histidine kinase" evidence="10">
    <location>
        <begin position="213"/>
        <end position="429"/>
    </location>
</feature>
<dbReference type="InterPro" id="IPR004358">
    <property type="entry name" value="Sig_transdc_His_kin-like_C"/>
</dbReference>
<dbReference type="InterPro" id="IPR036097">
    <property type="entry name" value="HisK_dim/P_sf"/>
</dbReference>
<dbReference type="InterPro" id="IPR035965">
    <property type="entry name" value="PAS-like_dom_sf"/>
</dbReference>
<evidence type="ECO:0000256" key="2">
    <source>
        <dbReference type="ARBA" id="ARBA00012438"/>
    </source>
</evidence>
<evidence type="ECO:0000313" key="12">
    <source>
        <dbReference type="EMBL" id="BDU71232.1"/>
    </source>
</evidence>
<dbReference type="InterPro" id="IPR005467">
    <property type="entry name" value="His_kinase_dom"/>
</dbReference>
<dbReference type="Pfam" id="PF02518">
    <property type="entry name" value="HATPase_c"/>
    <property type="match status" value="1"/>
</dbReference>
<dbReference type="SUPFAM" id="SSF47384">
    <property type="entry name" value="Homodimeric domain of signal transducing histidine kinase"/>
    <property type="match status" value="1"/>
</dbReference>
<dbReference type="PANTHER" id="PTHR43065:SF46">
    <property type="entry name" value="C4-DICARBOXYLATE TRANSPORT SENSOR PROTEIN DCTB"/>
    <property type="match status" value="1"/>
</dbReference>
<dbReference type="Gene3D" id="3.30.450.20">
    <property type="entry name" value="PAS domain"/>
    <property type="match status" value="1"/>
</dbReference>
<dbReference type="Gene3D" id="1.10.287.130">
    <property type="match status" value="1"/>
</dbReference>
<evidence type="ECO:0000313" key="13">
    <source>
        <dbReference type="Proteomes" id="UP001238179"/>
    </source>
</evidence>
<keyword evidence="3" id="KW-0597">Phosphoprotein</keyword>
<dbReference type="Gene3D" id="3.30.565.10">
    <property type="entry name" value="Histidine kinase-like ATPase, C-terminal domain"/>
    <property type="match status" value="1"/>
</dbReference>
<dbReference type="InterPro" id="IPR000014">
    <property type="entry name" value="PAS"/>
</dbReference>
<dbReference type="GO" id="GO:0000155">
    <property type="term" value="F:phosphorelay sensor kinase activity"/>
    <property type="evidence" value="ECO:0007669"/>
    <property type="project" value="InterPro"/>
</dbReference>
<dbReference type="Pfam" id="PF08448">
    <property type="entry name" value="PAS_4"/>
    <property type="match status" value="1"/>
</dbReference>
<dbReference type="InterPro" id="IPR003594">
    <property type="entry name" value="HATPase_dom"/>
</dbReference>
<accession>A0AA48GHB7</accession>
<keyword evidence="4" id="KW-0808">Transferase</keyword>
<keyword evidence="9" id="KW-0812">Transmembrane</keyword>